<evidence type="ECO:0000313" key="2">
    <source>
        <dbReference type="Proteomes" id="UP000050509"/>
    </source>
</evidence>
<protein>
    <submittedName>
        <fullName evidence="1">Uncharacterized protein</fullName>
    </submittedName>
</protein>
<reference evidence="1 2" key="1">
    <citation type="submission" date="2015-09" db="EMBL/GenBank/DDBJ databases">
        <title>Draft genome sequence of Kouleothrix aurantiaca JCM 19913.</title>
        <authorList>
            <person name="Hemp J."/>
        </authorList>
    </citation>
    <scope>NUCLEOTIDE SEQUENCE [LARGE SCALE GENOMIC DNA]</scope>
    <source>
        <strain evidence="1 2">COM-B</strain>
    </source>
</reference>
<dbReference type="Proteomes" id="UP000050509">
    <property type="component" value="Unassembled WGS sequence"/>
</dbReference>
<organism evidence="1 2">
    <name type="scientific">Kouleothrix aurantiaca</name>
    <dbReference type="NCBI Taxonomy" id="186479"/>
    <lineage>
        <taxon>Bacteria</taxon>
        <taxon>Bacillati</taxon>
        <taxon>Chloroflexota</taxon>
        <taxon>Chloroflexia</taxon>
        <taxon>Chloroflexales</taxon>
        <taxon>Roseiflexineae</taxon>
        <taxon>Roseiflexaceae</taxon>
        <taxon>Kouleothrix</taxon>
    </lineage>
</organism>
<proteinExistence type="predicted"/>
<evidence type="ECO:0000313" key="1">
    <source>
        <dbReference type="EMBL" id="KPV50529.1"/>
    </source>
</evidence>
<sequence>MSATIYCQFVTQSNANDSKAGLDLIGLADTVALGTPDEILAQMEEGREPLYTLVVEVRTLPPVFKLLEGQGFISPTDRKYPLQLRRVTPLGIALDFFNIDTEPPADHAAVFIPFTNIIDIAALPD</sequence>
<name>A0A0P9DD27_9CHLR</name>
<dbReference type="AlphaFoldDB" id="A0A0P9DD27"/>
<keyword evidence="2" id="KW-1185">Reference proteome</keyword>
<gene>
    <name evidence="1" type="ORF">SE17_26425</name>
</gene>
<comment type="caution">
    <text evidence="1">The sequence shown here is derived from an EMBL/GenBank/DDBJ whole genome shotgun (WGS) entry which is preliminary data.</text>
</comment>
<dbReference type="EMBL" id="LJCR01001343">
    <property type="protein sequence ID" value="KPV50529.1"/>
    <property type="molecule type" value="Genomic_DNA"/>
</dbReference>
<accession>A0A0P9DD27</accession>